<name>A0A4S2HFB5_9PROT</name>
<accession>A0A4S2HFB5</accession>
<evidence type="ECO:0000256" key="1">
    <source>
        <dbReference type="SAM" id="SignalP"/>
    </source>
</evidence>
<keyword evidence="3" id="KW-1185">Reference proteome</keyword>
<dbReference type="OrthoDB" id="7628870at2"/>
<gene>
    <name evidence="2" type="ORF">E5162_04350</name>
</gene>
<reference evidence="2 3" key="1">
    <citation type="journal article" date="2013" name="Int. J. Syst. Evol. Microbiol.">
        <title>Marinicauda pacifica gen. nov., sp. nov., a prosthecate alphaproteobacterium of the family Hyphomonadaceae isolated from deep seawater.</title>
        <authorList>
            <person name="Zhang X.Y."/>
            <person name="Li G.W."/>
            <person name="Wang C.S."/>
            <person name="Zhang Y.J."/>
            <person name="Xu X.W."/>
            <person name="Li H."/>
            <person name="Liu A."/>
            <person name="Liu C."/>
            <person name="Xie B.B."/>
            <person name="Qin Q.L."/>
            <person name="Xu Z."/>
            <person name="Chen X.L."/>
            <person name="Zhou B.C."/>
            <person name="Zhang Y.Z."/>
        </authorList>
    </citation>
    <scope>NUCLEOTIDE SEQUENCE [LARGE SCALE GENOMIC DNA]</scope>
    <source>
        <strain evidence="2 3">P-1 km-3</strain>
    </source>
</reference>
<dbReference type="Proteomes" id="UP000305451">
    <property type="component" value="Unassembled WGS sequence"/>
</dbReference>
<dbReference type="RefSeq" id="WP_135943708.1">
    <property type="nucleotide sequence ID" value="NZ_BMEI01000001.1"/>
</dbReference>
<evidence type="ECO:0000313" key="3">
    <source>
        <dbReference type="Proteomes" id="UP000305451"/>
    </source>
</evidence>
<comment type="caution">
    <text evidence="2">The sequence shown here is derived from an EMBL/GenBank/DDBJ whole genome shotgun (WGS) entry which is preliminary data.</text>
</comment>
<evidence type="ECO:0000313" key="2">
    <source>
        <dbReference type="EMBL" id="TGY94511.1"/>
    </source>
</evidence>
<feature type="chain" id="PRO_5020461881" description="DUF2799 domain-containing protein" evidence="1">
    <location>
        <begin position="24"/>
        <end position="278"/>
    </location>
</feature>
<dbReference type="EMBL" id="SRXV01000001">
    <property type="protein sequence ID" value="TGY94511.1"/>
    <property type="molecule type" value="Genomic_DNA"/>
</dbReference>
<keyword evidence="1" id="KW-0732">Signal</keyword>
<sequence>MPNTKARVAALSGSKLAWLAVLAASSIVLNGCASGYHHADGSRVHEHYAEPGVVPAADEFSVEAAQRICSIDALTTARDEMRTVIRNVAFEDYDDDFFYDEPNQSRTTSERIESRSAVTARPYGPQTEAVELVRSFETDLDAAYRFATSSCQAYAMCMHQQAYEEYACNESRLQWRESQVNFNRLSERLAEIRLEISQTCADCRFRVPGPHHRPYGGGAYGPGYGGHGAYDRGYCRDGYCGTHSSYHQPDCDNILGDVFTTSTCNYPRPRTRPYYPRY</sequence>
<protein>
    <recommendedName>
        <fullName evidence="4">DUF2799 domain-containing protein</fullName>
    </recommendedName>
</protein>
<dbReference type="AlphaFoldDB" id="A0A4S2HFB5"/>
<organism evidence="2 3">
    <name type="scientific">Marinicauda pacifica</name>
    <dbReference type="NCBI Taxonomy" id="1133559"/>
    <lineage>
        <taxon>Bacteria</taxon>
        <taxon>Pseudomonadati</taxon>
        <taxon>Pseudomonadota</taxon>
        <taxon>Alphaproteobacteria</taxon>
        <taxon>Maricaulales</taxon>
        <taxon>Maricaulaceae</taxon>
        <taxon>Marinicauda</taxon>
    </lineage>
</organism>
<feature type="signal peptide" evidence="1">
    <location>
        <begin position="1"/>
        <end position="23"/>
    </location>
</feature>
<evidence type="ECO:0008006" key="4">
    <source>
        <dbReference type="Google" id="ProtNLM"/>
    </source>
</evidence>
<proteinExistence type="predicted"/>